<keyword evidence="5" id="KW-0539">Nucleus</keyword>
<name>A0A1D2VEX4_9ASCO</name>
<protein>
    <submittedName>
        <fullName evidence="6">RNA polymerase I associated factor, A49-like protein</fullName>
    </submittedName>
</protein>
<comment type="similarity">
    <text evidence="2">Belongs to the eukaryotic RPA49/POLR1E RNA polymerase subunit family.</text>
</comment>
<evidence type="ECO:0000313" key="7">
    <source>
        <dbReference type="Proteomes" id="UP000095038"/>
    </source>
</evidence>
<proteinExistence type="inferred from homology"/>
<dbReference type="GO" id="GO:0006362">
    <property type="term" value="P:transcription elongation by RNA polymerase I"/>
    <property type="evidence" value="ECO:0007669"/>
    <property type="project" value="EnsemblFungi"/>
</dbReference>
<dbReference type="FunCoup" id="A0A1D2VEX4">
    <property type="interactions" value="713"/>
</dbReference>
<dbReference type="RefSeq" id="XP_020046466.1">
    <property type="nucleotide sequence ID" value="XM_020194940.1"/>
</dbReference>
<keyword evidence="3" id="KW-0240">DNA-directed RNA polymerase</keyword>
<evidence type="ECO:0000256" key="2">
    <source>
        <dbReference type="ARBA" id="ARBA00009430"/>
    </source>
</evidence>
<dbReference type="GO" id="GO:0005736">
    <property type="term" value="C:RNA polymerase I complex"/>
    <property type="evidence" value="ECO:0007669"/>
    <property type="project" value="EnsemblFungi"/>
</dbReference>
<dbReference type="AlphaFoldDB" id="A0A1D2VEX4"/>
<dbReference type="GeneID" id="30968576"/>
<dbReference type="EMBL" id="KV454483">
    <property type="protein sequence ID" value="ODV60159.1"/>
    <property type="molecule type" value="Genomic_DNA"/>
</dbReference>
<evidence type="ECO:0000256" key="3">
    <source>
        <dbReference type="ARBA" id="ARBA00022478"/>
    </source>
</evidence>
<gene>
    <name evidence="6" type="ORF">ASCRUDRAFT_86932</name>
</gene>
<accession>A0A1D2VEX4</accession>
<dbReference type="GO" id="GO:0003677">
    <property type="term" value="F:DNA binding"/>
    <property type="evidence" value="ECO:0007669"/>
    <property type="project" value="EnsemblFungi"/>
</dbReference>
<organism evidence="6 7">
    <name type="scientific">Ascoidea rubescens DSM 1968</name>
    <dbReference type="NCBI Taxonomy" id="1344418"/>
    <lineage>
        <taxon>Eukaryota</taxon>
        <taxon>Fungi</taxon>
        <taxon>Dikarya</taxon>
        <taxon>Ascomycota</taxon>
        <taxon>Saccharomycotina</taxon>
        <taxon>Saccharomycetes</taxon>
        <taxon>Ascoideaceae</taxon>
        <taxon>Ascoidea</taxon>
    </lineage>
</organism>
<evidence type="ECO:0000256" key="5">
    <source>
        <dbReference type="ARBA" id="ARBA00023242"/>
    </source>
</evidence>
<dbReference type="Proteomes" id="UP000095038">
    <property type="component" value="Unassembled WGS sequence"/>
</dbReference>
<keyword evidence="4" id="KW-0804">Transcription</keyword>
<dbReference type="GO" id="GO:0003899">
    <property type="term" value="F:DNA-directed RNA polymerase activity"/>
    <property type="evidence" value="ECO:0007669"/>
    <property type="project" value="EnsemblFungi"/>
</dbReference>
<dbReference type="InterPro" id="IPR009668">
    <property type="entry name" value="RNA_pol-assoc_fac_A49-like"/>
</dbReference>
<evidence type="ECO:0000313" key="6">
    <source>
        <dbReference type="EMBL" id="ODV60159.1"/>
    </source>
</evidence>
<dbReference type="STRING" id="1344418.A0A1D2VEX4"/>
<reference evidence="7" key="1">
    <citation type="submission" date="2016-05" db="EMBL/GenBank/DDBJ databases">
        <title>Comparative genomics of biotechnologically important yeasts.</title>
        <authorList>
            <consortium name="DOE Joint Genome Institute"/>
            <person name="Riley R."/>
            <person name="Haridas S."/>
            <person name="Wolfe K.H."/>
            <person name="Lopes M.R."/>
            <person name="Hittinger C.T."/>
            <person name="Goker M."/>
            <person name="Salamov A."/>
            <person name="Wisecaver J."/>
            <person name="Long T.M."/>
            <person name="Aerts A.L."/>
            <person name="Barry K."/>
            <person name="Choi C."/>
            <person name="Clum A."/>
            <person name="Coughlan A.Y."/>
            <person name="Deshpande S."/>
            <person name="Douglass A.P."/>
            <person name="Hanson S.J."/>
            <person name="Klenk H.-P."/>
            <person name="Labutti K."/>
            <person name="Lapidus A."/>
            <person name="Lindquist E."/>
            <person name="Lipzen A."/>
            <person name="Meier-Kolthoff J.P."/>
            <person name="Ohm R.A."/>
            <person name="Otillar R.P."/>
            <person name="Pangilinan J."/>
            <person name="Peng Y."/>
            <person name="Rokas A."/>
            <person name="Rosa C.A."/>
            <person name="Scheuner C."/>
            <person name="Sibirny A.A."/>
            <person name="Slot J.C."/>
            <person name="Stielow J.B."/>
            <person name="Sun H."/>
            <person name="Kurtzman C.P."/>
            <person name="Blackwell M."/>
            <person name="Grigoriev I.V."/>
            <person name="Jeffries T.W."/>
        </authorList>
    </citation>
    <scope>NUCLEOTIDE SEQUENCE [LARGE SCALE GENOMIC DNA]</scope>
    <source>
        <strain evidence="7">DSM 1968</strain>
    </source>
</reference>
<comment type="subcellular location">
    <subcellularLocation>
        <location evidence="1">Nucleus</location>
        <location evidence="1">Nucleolus</location>
    </subcellularLocation>
</comment>
<evidence type="ECO:0000256" key="4">
    <source>
        <dbReference type="ARBA" id="ARBA00023163"/>
    </source>
</evidence>
<keyword evidence="7" id="KW-1185">Reference proteome</keyword>
<sequence length="420" mass="47987">MVVLKKEKAVAFNQKNLEVSKYVSQPSLVIGSFFNGFEGNQQNNFKLYKSKASTYDPNILYGENDQLEFISAQSDDPNNYCVAVYDPSTQKVELYNQIPVELMSIVSKKRKRSKIQEIKQLDVKYSEQKSSLGRSFGSKKAKKAINDIQRNRIDTDALQDMEVDIIDNVKLSTFDVPTRDGLKKSISESNRPIPPYDINATIVDDAFPISGLIDKKEWNIIRLAPIFQEKDAKKRLELFPFSDSLYLKEHVMKYNNPDNELDVKKMKLLYFTSLLLGTYAFKKNLSKKSQLLELLKNPAEVFVETILDKFTISRPSQFGKSKDRSFTIDPSHEDKLLCFILVLIMHIDNFSILVAPLAQELSLKPSRMIILLRAVGCLVRNATQTQIEAFDVKITAKDQVATLKVPLKLPDLVRSGRRQR</sequence>
<dbReference type="GO" id="GO:0006361">
    <property type="term" value="P:transcription initiation at RNA polymerase I promoter"/>
    <property type="evidence" value="ECO:0007669"/>
    <property type="project" value="EnsemblFungi"/>
</dbReference>
<dbReference type="GO" id="GO:0006363">
    <property type="term" value="P:termination of RNA polymerase I transcription"/>
    <property type="evidence" value="ECO:0007669"/>
    <property type="project" value="EnsemblFungi"/>
</dbReference>
<dbReference type="Pfam" id="PF06870">
    <property type="entry name" value="RNA_pol_I_A49"/>
    <property type="match status" value="1"/>
</dbReference>
<dbReference type="InParanoid" id="A0A1D2VEX4"/>
<dbReference type="OrthoDB" id="532500at2759"/>
<dbReference type="PANTHER" id="PTHR14440">
    <property type="entry name" value="DNA-DIRECTED RNA POLYMERASE I SUBUNIT RPA49"/>
    <property type="match status" value="1"/>
</dbReference>
<evidence type="ECO:0000256" key="1">
    <source>
        <dbReference type="ARBA" id="ARBA00004604"/>
    </source>
</evidence>